<evidence type="ECO:0000256" key="1">
    <source>
        <dbReference type="ARBA" id="ARBA00023054"/>
    </source>
</evidence>
<protein>
    <submittedName>
        <fullName evidence="3">Rho GTPase-activating protein 4-like</fullName>
    </submittedName>
</protein>
<dbReference type="InterPro" id="IPR051627">
    <property type="entry name" value="SLIT-ROBO_RhoGAP"/>
</dbReference>
<sequence length="197" mass="22040">KLVKARCPRLRYRREQWAITGAFSCWQTALDATRSLSRDHAALADLYGGPLAARLQRAADDALRLHRKCRDIVSERHEEVCAALAEAWGAGKAQTAAAHEWRVAAHKLRTAHAARAALAAHSPPRHKKLKALDKELDKRRSRHSAARAHALRARADYVLSLEAANATLQRYFLDDIADIILVRTPAHPHTRNTNHIT</sequence>
<keyword evidence="2" id="KW-1185">Reference proteome</keyword>
<organism evidence="2 3">
    <name type="scientific">Bombyx mandarina</name>
    <name type="common">Wild silk moth</name>
    <name type="synonym">Wild silkworm</name>
    <dbReference type="NCBI Taxonomy" id="7092"/>
    <lineage>
        <taxon>Eukaryota</taxon>
        <taxon>Metazoa</taxon>
        <taxon>Ecdysozoa</taxon>
        <taxon>Arthropoda</taxon>
        <taxon>Hexapoda</taxon>
        <taxon>Insecta</taxon>
        <taxon>Pterygota</taxon>
        <taxon>Neoptera</taxon>
        <taxon>Endopterygota</taxon>
        <taxon>Lepidoptera</taxon>
        <taxon>Glossata</taxon>
        <taxon>Ditrysia</taxon>
        <taxon>Bombycoidea</taxon>
        <taxon>Bombycidae</taxon>
        <taxon>Bombycinae</taxon>
        <taxon>Bombyx</taxon>
    </lineage>
</organism>
<dbReference type="Gene3D" id="1.20.1270.60">
    <property type="entry name" value="Arfaptin homology (AH) domain/BAR domain"/>
    <property type="match status" value="1"/>
</dbReference>
<proteinExistence type="predicted"/>
<keyword evidence="1" id="KW-0175">Coiled coil</keyword>
<dbReference type="KEGG" id="bman:114251921"/>
<dbReference type="RefSeq" id="XP_028042170.1">
    <property type="nucleotide sequence ID" value="XM_028186369.1"/>
</dbReference>
<gene>
    <name evidence="3" type="primary">LOC114251921</name>
</gene>
<dbReference type="SUPFAM" id="SSF103657">
    <property type="entry name" value="BAR/IMD domain-like"/>
    <property type="match status" value="1"/>
</dbReference>
<dbReference type="GeneID" id="114251921"/>
<evidence type="ECO:0000313" key="2">
    <source>
        <dbReference type="Proteomes" id="UP000504629"/>
    </source>
</evidence>
<dbReference type="PANTHER" id="PTHR14166">
    <property type="entry name" value="SLIT-ROBO RHO GTPASE ACTIVATING PROTEIN"/>
    <property type="match status" value="1"/>
</dbReference>
<reference evidence="3" key="1">
    <citation type="submission" date="2025-08" db="UniProtKB">
        <authorList>
            <consortium name="RefSeq"/>
        </authorList>
    </citation>
    <scope>IDENTIFICATION</scope>
    <source>
        <tissue evidence="3">Silk gland</tissue>
    </source>
</reference>
<name>A0A6J2KJC5_BOMMA</name>
<feature type="non-terminal residue" evidence="3">
    <location>
        <position position="1"/>
    </location>
</feature>
<evidence type="ECO:0000313" key="3">
    <source>
        <dbReference type="RefSeq" id="XP_028042170.1"/>
    </source>
</evidence>
<dbReference type="Proteomes" id="UP000504629">
    <property type="component" value="Unplaced"/>
</dbReference>
<dbReference type="AlphaFoldDB" id="A0A6J2KJC5"/>
<dbReference type="InterPro" id="IPR027267">
    <property type="entry name" value="AH/BAR_dom_sf"/>
</dbReference>
<accession>A0A6J2KJC5</accession>
<dbReference type="OrthoDB" id="5981864at2759"/>